<keyword evidence="1" id="KW-1133">Transmembrane helix</keyword>
<sequence length="177" mass="20517">MTLAQARNSALCKKCIGWIIFIISTLSTAVSLLNYLSSQREKLASINAVLSDFTRVIVDMVRFNTSFLNLFWQHSPVPDFGHSANLLFWIVFILIFFGMALNAAGSRQWRQYRYVKEQLEDHKVIENAFGERDKTPLEAQRVQLTNQSPFRQYYLLYILPIIVVVVGYILLHWLSLI</sequence>
<keyword evidence="1" id="KW-0472">Membrane</keyword>
<proteinExistence type="predicted"/>
<dbReference type="RefSeq" id="WP_092673972.1">
    <property type="nucleotide sequence ID" value="NZ_FOGC01000003.1"/>
</dbReference>
<feature type="transmembrane region" description="Helical" evidence="1">
    <location>
        <begin position="154"/>
        <end position="174"/>
    </location>
</feature>
<keyword evidence="3" id="KW-1185">Reference proteome</keyword>
<organism evidence="2 3">
    <name type="scientific">Rosenbergiella nectarea</name>
    <dbReference type="NCBI Taxonomy" id="988801"/>
    <lineage>
        <taxon>Bacteria</taxon>
        <taxon>Pseudomonadati</taxon>
        <taxon>Pseudomonadota</taxon>
        <taxon>Gammaproteobacteria</taxon>
        <taxon>Enterobacterales</taxon>
        <taxon>Erwiniaceae</taxon>
        <taxon>Rosenbergiella</taxon>
    </lineage>
</organism>
<dbReference type="AlphaFoldDB" id="A0A1H9GGV5"/>
<evidence type="ECO:0000313" key="3">
    <source>
        <dbReference type="Proteomes" id="UP000242515"/>
    </source>
</evidence>
<accession>A0A1H9GGV5</accession>
<dbReference type="Pfam" id="PF14002">
    <property type="entry name" value="YniB"/>
    <property type="match status" value="1"/>
</dbReference>
<dbReference type="OrthoDB" id="6870983at2"/>
<dbReference type="EMBL" id="FOGC01000003">
    <property type="protein sequence ID" value="SEQ49321.1"/>
    <property type="molecule type" value="Genomic_DNA"/>
</dbReference>
<feature type="transmembrane region" description="Helical" evidence="1">
    <location>
        <begin position="16"/>
        <end position="36"/>
    </location>
</feature>
<keyword evidence="1" id="KW-0812">Transmembrane</keyword>
<protein>
    <submittedName>
        <fullName evidence="2">YniB-like protein</fullName>
    </submittedName>
</protein>
<name>A0A1H9GGV5_9GAMM</name>
<reference evidence="3" key="1">
    <citation type="submission" date="2016-10" db="EMBL/GenBank/DDBJ databases">
        <authorList>
            <person name="Varghese N."/>
            <person name="Submissions S."/>
        </authorList>
    </citation>
    <scope>NUCLEOTIDE SEQUENCE [LARGE SCALE GENOMIC DNA]</scope>
    <source>
        <strain evidence="3">8N4</strain>
    </source>
</reference>
<dbReference type="InterPro" id="IPR025229">
    <property type="entry name" value="YniB-like"/>
</dbReference>
<dbReference type="Proteomes" id="UP000242515">
    <property type="component" value="Unassembled WGS sequence"/>
</dbReference>
<evidence type="ECO:0000313" key="2">
    <source>
        <dbReference type="EMBL" id="SEQ49321.1"/>
    </source>
</evidence>
<feature type="transmembrane region" description="Helical" evidence="1">
    <location>
        <begin position="86"/>
        <end position="104"/>
    </location>
</feature>
<dbReference type="STRING" id="988801.SAMN05216522_103210"/>
<gene>
    <name evidence="2" type="ORF">SAMN05216522_103210</name>
</gene>
<evidence type="ECO:0000256" key="1">
    <source>
        <dbReference type="SAM" id="Phobius"/>
    </source>
</evidence>